<reference evidence="1" key="1">
    <citation type="submission" date="2023-07" db="EMBL/GenBank/DDBJ databases">
        <title>draft genome sequence of fig (Ficus carica).</title>
        <authorList>
            <person name="Takahashi T."/>
            <person name="Nishimura K."/>
        </authorList>
    </citation>
    <scope>NUCLEOTIDE SEQUENCE</scope>
</reference>
<keyword evidence="2" id="KW-1185">Reference proteome</keyword>
<protein>
    <submittedName>
        <fullName evidence="1">Uncharacterized protein</fullName>
    </submittedName>
</protein>
<organism evidence="1 2">
    <name type="scientific">Ficus carica</name>
    <name type="common">Common fig</name>
    <dbReference type="NCBI Taxonomy" id="3494"/>
    <lineage>
        <taxon>Eukaryota</taxon>
        <taxon>Viridiplantae</taxon>
        <taxon>Streptophyta</taxon>
        <taxon>Embryophyta</taxon>
        <taxon>Tracheophyta</taxon>
        <taxon>Spermatophyta</taxon>
        <taxon>Magnoliopsida</taxon>
        <taxon>eudicotyledons</taxon>
        <taxon>Gunneridae</taxon>
        <taxon>Pentapetalae</taxon>
        <taxon>rosids</taxon>
        <taxon>fabids</taxon>
        <taxon>Rosales</taxon>
        <taxon>Moraceae</taxon>
        <taxon>Ficeae</taxon>
        <taxon>Ficus</taxon>
    </lineage>
</organism>
<proteinExistence type="predicted"/>
<dbReference type="Proteomes" id="UP001187192">
    <property type="component" value="Unassembled WGS sequence"/>
</dbReference>
<evidence type="ECO:0000313" key="1">
    <source>
        <dbReference type="EMBL" id="GMN57917.1"/>
    </source>
</evidence>
<gene>
    <name evidence="1" type="ORF">TIFTF001_027021</name>
</gene>
<dbReference type="EMBL" id="BTGU01000074">
    <property type="protein sequence ID" value="GMN57917.1"/>
    <property type="molecule type" value="Genomic_DNA"/>
</dbReference>
<accession>A0AA88DM86</accession>
<comment type="caution">
    <text evidence="1">The sequence shown here is derived from an EMBL/GenBank/DDBJ whole genome shotgun (WGS) entry which is preliminary data.</text>
</comment>
<evidence type="ECO:0000313" key="2">
    <source>
        <dbReference type="Proteomes" id="UP001187192"/>
    </source>
</evidence>
<dbReference type="AlphaFoldDB" id="A0AA88DM86"/>
<name>A0AA88DM86_FICCA</name>
<sequence>MRSLCGGDLASMHVSGSPPRWGYRRVHDSYHNVVNGNLDLDLDLVAILFIFNKSGQVRFSSLASDEG</sequence>